<name>A0ABY4W7Q9_9PROT</name>
<accession>A0ABY4W7Q9</accession>
<dbReference type="Proteomes" id="UP001056291">
    <property type="component" value="Chromosome"/>
</dbReference>
<keyword evidence="3" id="KW-1185">Reference proteome</keyword>
<evidence type="ECO:0000256" key="1">
    <source>
        <dbReference type="SAM" id="SignalP"/>
    </source>
</evidence>
<proteinExistence type="predicted"/>
<gene>
    <name evidence="2" type="ORF">NBZ79_09490</name>
</gene>
<protein>
    <submittedName>
        <fullName evidence="2">Uncharacterized protein</fullName>
    </submittedName>
</protein>
<keyword evidence="1" id="KW-0732">Signal</keyword>
<evidence type="ECO:0000313" key="2">
    <source>
        <dbReference type="EMBL" id="USG63207.1"/>
    </source>
</evidence>
<dbReference type="RefSeq" id="WP_251937920.1">
    <property type="nucleotide sequence ID" value="NZ_CP098747.1"/>
</dbReference>
<feature type="chain" id="PRO_5046288950" evidence="1">
    <location>
        <begin position="21"/>
        <end position="129"/>
    </location>
</feature>
<sequence>MKIGILACLPILAFVSAAHAENMVSQATSYSEFTAQYCARAYDTDDTEHIMILPASVFAENKTVSCGGVTTGMRMAEDTDDPGHLRYNVDPLPGVPHSLDCDAKADVGIAIIALNCLPANHESKSHKKN</sequence>
<evidence type="ECO:0000313" key="3">
    <source>
        <dbReference type="Proteomes" id="UP001056291"/>
    </source>
</evidence>
<feature type="signal peptide" evidence="1">
    <location>
        <begin position="1"/>
        <end position="20"/>
    </location>
</feature>
<dbReference type="EMBL" id="CP098747">
    <property type="protein sequence ID" value="USG63207.1"/>
    <property type="molecule type" value="Genomic_DNA"/>
</dbReference>
<organism evidence="2 3">
    <name type="scientific">Sneathiella marina</name>
    <dbReference type="NCBI Taxonomy" id="2950108"/>
    <lineage>
        <taxon>Bacteria</taxon>
        <taxon>Pseudomonadati</taxon>
        <taxon>Pseudomonadota</taxon>
        <taxon>Alphaproteobacteria</taxon>
        <taxon>Sneathiellales</taxon>
        <taxon>Sneathiellaceae</taxon>
        <taxon>Sneathiella</taxon>
    </lineage>
</organism>
<reference evidence="2" key="1">
    <citation type="submission" date="2022-06" db="EMBL/GenBank/DDBJ databases">
        <title>Sneathiella actinostolidae sp. nov., isolated from a sea anemonein the Western Pacific Ocean.</title>
        <authorList>
            <person name="Wei M.J."/>
        </authorList>
    </citation>
    <scope>NUCLEOTIDE SEQUENCE</scope>
    <source>
        <strain evidence="2">PHK-P5</strain>
    </source>
</reference>